<evidence type="ECO:0000256" key="5">
    <source>
        <dbReference type="ARBA" id="ARBA00022525"/>
    </source>
</evidence>
<evidence type="ECO:0000313" key="9">
    <source>
        <dbReference type="Proteomes" id="UP001243846"/>
    </source>
</evidence>
<evidence type="ECO:0000256" key="4">
    <source>
        <dbReference type="ARBA" id="ARBA00016244"/>
    </source>
</evidence>
<accession>A0ABT8D9N3</accession>
<gene>
    <name evidence="8" type="ORF">QWZ10_17125</name>
</gene>
<evidence type="ECO:0000256" key="3">
    <source>
        <dbReference type="ARBA" id="ARBA00009677"/>
    </source>
</evidence>
<protein>
    <recommendedName>
        <fullName evidence="4">Flagellar hook-associated protein 1</fullName>
    </recommendedName>
</protein>
<dbReference type="PANTHER" id="PTHR30033:SF2">
    <property type="entry name" value="FLAGELLAR HOOK PROTEIN"/>
    <property type="match status" value="1"/>
</dbReference>
<evidence type="ECO:0000256" key="1">
    <source>
        <dbReference type="ARBA" id="ARBA00004365"/>
    </source>
</evidence>
<dbReference type="Proteomes" id="UP001243846">
    <property type="component" value="Unassembled WGS sequence"/>
</dbReference>
<proteinExistence type="inferred from homology"/>
<organism evidence="8 9">
    <name type="scientific">Paracoccus cavernae</name>
    <dbReference type="NCBI Taxonomy" id="1571207"/>
    <lineage>
        <taxon>Bacteria</taxon>
        <taxon>Pseudomonadati</taxon>
        <taxon>Pseudomonadota</taxon>
        <taxon>Alphaproteobacteria</taxon>
        <taxon>Rhodobacterales</taxon>
        <taxon>Paracoccaceae</taxon>
        <taxon>Paracoccus</taxon>
    </lineage>
</organism>
<dbReference type="PANTHER" id="PTHR30033">
    <property type="entry name" value="FLAGELLAR HOOK-ASSOCIATED PROTEIN 1"/>
    <property type="match status" value="1"/>
</dbReference>
<comment type="similarity">
    <text evidence="3">Belongs to the flagella basal body rod proteins family.</text>
</comment>
<dbReference type="Pfam" id="PF22638">
    <property type="entry name" value="FlgK_D1"/>
    <property type="match status" value="1"/>
</dbReference>
<dbReference type="InterPro" id="IPR053927">
    <property type="entry name" value="FlgK_helical"/>
</dbReference>
<reference evidence="9" key="1">
    <citation type="journal article" date="2019" name="Int. J. Syst. Evol. Microbiol.">
        <title>The Global Catalogue of Microorganisms (GCM) 10K type strain sequencing project: providing services to taxonomists for standard genome sequencing and annotation.</title>
        <authorList>
            <consortium name="The Broad Institute Genomics Platform"/>
            <consortium name="The Broad Institute Genome Sequencing Center for Infectious Disease"/>
            <person name="Wu L."/>
            <person name="Ma J."/>
        </authorList>
    </citation>
    <scope>NUCLEOTIDE SEQUENCE [LARGE SCALE GENOMIC DNA]</scope>
    <source>
        <strain evidence="9">CECT 8482</strain>
    </source>
</reference>
<sequence>MADKSIEGDVGRLNTALSEVARLNRLVTIAQAKGQDASALIDARQATIDGISDIVPIKEVQRDNGMISLFTKGGATLIDGLKPAKIEFSSAGTVSYQMSNSGGQLSTLTVDGVALTQAQMNMFKGGGLAANFNIRDNLAPQYQQQLDTLAKTFTIACRTLPSTTP</sequence>
<name>A0ABT8D9N3_9RHOB</name>
<comment type="subcellular location">
    <subcellularLocation>
        <location evidence="1">Bacterial flagellum</location>
    </subcellularLocation>
    <subcellularLocation>
        <location evidence="2">Secreted</location>
    </subcellularLocation>
</comment>
<comment type="caution">
    <text evidence="8">The sequence shown here is derived from an EMBL/GenBank/DDBJ whole genome shotgun (WGS) entry which is preliminary data.</text>
</comment>
<evidence type="ECO:0000256" key="6">
    <source>
        <dbReference type="ARBA" id="ARBA00023143"/>
    </source>
</evidence>
<evidence type="ECO:0000256" key="2">
    <source>
        <dbReference type="ARBA" id="ARBA00004613"/>
    </source>
</evidence>
<keyword evidence="5" id="KW-0964">Secreted</keyword>
<keyword evidence="6" id="KW-0975">Bacterial flagellum</keyword>
<evidence type="ECO:0000313" key="8">
    <source>
        <dbReference type="EMBL" id="MDN3713036.1"/>
    </source>
</evidence>
<keyword evidence="9" id="KW-1185">Reference proteome</keyword>
<dbReference type="InterPro" id="IPR002371">
    <property type="entry name" value="FlgK"/>
</dbReference>
<dbReference type="EMBL" id="JAUFRC010000001">
    <property type="protein sequence ID" value="MDN3713036.1"/>
    <property type="molecule type" value="Genomic_DNA"/>
</dbReference>
<evidence type="ECO:0000259" key="7">
    <source>
        <dbReference type="Pfam" id="PF22638"/>
    </source>
</evidence>
<feature type="domain" description="Flagellar hook-associated protein FlgK helical" evidence="7">
    <location>
        <begin position="3"/>
        <end position="154"/>
    </location>
</feature>